<dbReference type="Pfam" id="PF02518">
    <property type="entry name" value="HATPase_c"/>
    <property type="match status" value="1"/>
</dbReference>
<dbReference type="Proteomes" id="UP000317770">
    <property type="component" value="Unassembled WGS sequence"/>
</dbReference>
<dbReference type="GO" id="GO:0000155">
    <property type="term" value="F:phosphorelay sensor kinase activity"/>
    <property type="evidence" value="ECO:0007669"/>
    <property type="project" value="InterPro"/>
</dbReference>
<keyword evidence="3" id="KW-0597">Phosphoprotein</keyword>
<dbReference type="PANTHER" id="PTHR43711:SF1">
    <property type="entry name" value="HISTIDINE KINASE 1"/>
    <property type="match status" value="1"/>
</dbReference>
<dbReference type="PROSITE" id="PS50109">
    <property type="entry name" value="HIS_KIN"/>
    <property type="match status" value="1"/>
</dbReference>
<feature type="transmembrane region" description="Helical" evidence="9">
    <location>
        <begin position="89"/>
        <end position="110"/>
    </location>
</feature>
<dbReference type="InterPro" id="IPR036890">
    <property type="entry name" value="HATPase_C_sf"/>
</dbReference>
<dbReference type="EC" id="2.7.13.3" evidence="2"/>
<keyword evidence="8" id="KW-0902">Two-component regulatory system</keyword>
<name>A0A8B5XQ16_9BACI</name>
<evidence type="ECO:0000256" key="7">
    <source>
        <dbReference type="ARBA" id="ARBA00022840"/>
    </source>
</evidence>
<accession>A0A8B5XQ16</accession>
<protein>
    <recommendedName>
        <fullName evidence="2">histidine kinase</fullName>
        <ecNumber evidence="2">2.7.13.3</ecNumber>
    </recommendedName>
</protein>
<evidence type="ECO:0000256" key="9">
    <source>
        <dbReference type="SAM" id="Phobius"/>
    </source>
</evidence>
<reference evidence="11 12" key="1">
    <citation type="submission" date="2019-07" db="EMBL/GenBank/DDBJ databases">
        <title>Genome assembly of Bacillus simplex strain GGC-P6A.</title>
        <authorList>
            <person name="Jennings M.E."/>
            <person name="Barton H.A."/>
        </authorList>
    </citation>
    <scope>NUCLEOTIDE SEQUENCE [LARGE SCALE GENOMIC DNA]</scope>
    <source>
        <strain evidence="11 12">GGC-P6A</strain>
    </source>
</reference>
<dbReference type="PRINTS" id="PR00344">
    <property type="entry name" value="BCTRLSENSOR"/>
</dbReference>
<comment type="caution">
    <text evidence="11">The sequence shown here is derived from an EMBL/GenBank/DDBJ whole genome shotgun (WGS) entry which is preliminary data.</text>
</comment>
<dbReference type="RefSeq" id="WP_081113115.1">
    <property type="nucleotide sequence ID" value="NZ_JARSIW010000048.1"/>
</dbReference>
<dbReference type="Gene3D" id="1.10.287.130">
    <property type="match status" value="1"/>
</dbReference>
<feature type="transmembrane region" description="Helical" evidence="9">
    <location>
        <begin position="116"/>
        <end position="133"/>
    </location>
</feature>
<proteinExistence type="predicted"/>
<dbReference type="SMART" id="SM00387">
    <property type="entry name" value="HATPase_c"/>
    <property type="match status" value="1"/>
</dbReference>
<gene>
    <name evidence="11" type="ORF">FQP34_24710</name>
</gene>
<keyword evidence="6 11" id="KW-0418">Kinase</keyword>
<dbReference type="PANTHER" id="PTHR43711">
    <property type="entry name" value="TWO-COMPONENT HISTIDINE KINASE"/>
    <property type="match status" value="1"/>
</dbReference>
<evidence type="ECO:0000256" key="2">
    <source>
        <dbReference type="ARBA" id="ARBA00012438"/>
    </source>
</evidence>
<dbReference type="EMBL" id="VNKI01000015">
    <property type="protein sequence ID" value="TVX76494.1"/>
    <property type="molecule type" value="Genomic_DNA"/>
</dbReference>
<evidence type="ECO:0000313" key="12">
    <source>
        <dbReference type="Proteomes" id="UP000317770"/>
    </source>
</evidence>
<evidence type="ECO:0000256" key="4">
    <source>
        <dbReference type="ARBA" id="ARBA00022679"/>
    </source>
</evidence>
<evidence type="ECO:0000256" key="3">
    <source>
        <dbReference type="ARBA" id="ARBA00022553"/>
    </source>
</evidence>
<dbReference type="InterPro" id="IPR050736">
    <property type="entry name" value="Sensor_HK_Regulatory"/>
</dbReference>
<dbReference type="AlphaFoldDB" id="A0A8B5XQ16"/>
<keyword evidence="5" id="KW-0547">Nucleotide-binding</keyword>
<dbReference type="InterPro" id="IPR005467">
    <property type="entry name" value="His_kinase_dom"/>
</dbReference>
<keyword evidence="4" id="KW-0808">Transferase</keyword>
<evidence type="ECO:0000259" key="10">
    <source>
        <dbReference type="PROSITE" id="PS50109"/>
    </source>
</evidence>
<keyword evidence="9" id="KW-0472">Membrane</keyword>
<sequence length="446" mass="50044">MIASLMKSWTIWMKIGVILFGVFLLSWLGPDEIGLTDLLISLGEGEETGNTLMLAVFLLVSLNTVLALFHYIGALLLGDEIGDRLNRPWLKIIIPLIVIPLDYIVINAYYSLTYSFSAYALLLLLAVLLLQAFEKDRLKPIIKTIICSQLIFGIEWLNEIPSLSKYGFGQGSISKELKDIAVQIGFEQSLTLYSLTLCLIFVINAVILAVYFSLAEQKWRIKQELHYAQLEAMQSRSGREALYLVHDLKTPLTAIEGLNSLISLKVDDSKIKEYCQKISSSIHSVSDMISEILYDDKKHWCRIKDLVEYVEASRLSGTNLNLKVDFQTDPEIKILINKIRMTRALVNLIDNAYDAVNGIEDGKILLKVKTYENELWLGVSDNGKGISSKEQKKIWKAGFSTKSHPGMGLAFVRQVAKGHGASLEIDSKLGHGTTIWIKLAERSVSR</sequence>
<dbReference type="GO" id="GO:0005524">
    <property type="term" value="F:ATP binding"/>
    <property type="evidence" value="ECO:0007669"/>
    <property type="project" value="UniProtKB-KW"/>
</dbReference>
<dbReference type="CDD" id="cd00082">
    <property type="entry name" value="HisKA"/>
    <property type="match status" value="1"/>
</dbReference>
<keyword evidence="9" id="KW-1133">Transmembrane helix</keyword>
<feature type="transmembrane region" description="Helical" evidence="9">
    <location>
        <begin position="192"/>
        <end position="214"/>
    </location>
</feature>
<dbReference type="SUPFAM" id="SSF47384">
    <property type="entry name" value="Homodimeric domain of signal transducing histidine kinase"/>
    <property type="match status" value="1"/>
</dbReference>
<organism evidence="11 12">
    <name type="scientific">Peribacillus simplex</name>
    <dbReference type="NCBI Taxonomy" id="1478"/>
    <lineage>
        <taxon>Bacteria</taxon>
        <taxon>Bacillati</taxon>
        <taxon>Bacillota</taxon>
        <taxon>Bacilli</taxon>
        <taxon>Bacillales</taxon>
        <taxon>Bacillaceae</taxon>
        <taxon>Peribacillus</taxon>
    </lineage>
</organism>
<dbReference type="CDD" id="cd00075">
    <property type="entry name" value="HATPase"/>
    <property type="match status" value="1"/>
</dbReference>
<dbReference type="GeneID" id="56471611"/>
<evidence type="ECO:0000256" key="8">
    <source>
        <dbReference type="ARBA" id="ARBA00023012"/>
    </source>
</evidence>
<dbReference type="InterPro" id="IPR036097">
    <property type="entry name" value="HisK_dim/P_sf"/>
</dbReference>
<comment type="catalytic activity">
    <reaction evidence="1">
        <text>ATP + protein L-histidine = ADP + protein N-phospho-L-histidine.</text>
        <dbReference type="EC" id="2.7.13.3"/>
    </reaction>
</comment>
<evidence type="ECO:0000256" key="1">
    <source>
        <dbReference type="ARBA" id="ARBA00000085"/>
    </source>
</evidence>
<evidence type="ECO:0000256" key="5">
    <source>
        <dbReference type="ARBA" id="ARBA00022741"/>
    </source>
</evidence>
<dbReference type="Pfam" id="PF00512">
    <property type="entry name" value="HisKA"/>
    <property type="match status" value="1"/>
</dbReference>
<dbReference type="InterPro" id="IPR003661">
    <property type="entry name" value="HisK_dim/P_dom"/>
</dbReference>
<keyword evidence="9" id="KW-0812">Transmembrane</keyword>
<evidence type="ECO:0000256" key="6">
    <source>
        <dbReference type="ARBA" id="ARBA00022777"/>
    </source>
</evidence>
<dbReference type="SUPFAM" id="SSF55874">
    <property type="entry name" value="ATPase domain of HSP90 chaperone/DNA topoisomerase II/histidine kinase"/>
    <property type="match status" value="1"/>
</dbReference>
<keyword evidence="7" id="KW-0067">ATP-binding</keyword>
<feature type="domain" description="Histidine kinase" evidence="10">
    <location>
        <begin position="243"/>
        <end position="443"/>
    </location>
</feature>
<dbReference type="Gene3D" id="3.30.565.10">
    <property type="entry name" value="Histidine kinase-like ATPase, C-terminal domain"/>
    <property type="match status" value="1"/>
</dbReference>
<evidence type="ECO:0000313" key="11">
    <source>
        <dbReference type="EMBL" id="TVX76494.1"/>
    </source>
</evidence>
<dbReference type="InterPro" id="IPR003594">
    <property type="entry name" value="HATPase_dom"/>
</dbReference>
<dbReference type="InterPro" id="IPR004358">
    <property type="entry name" value="Sig_transdc_His_kin-like_C"/>
</dbReference>
<feature type="transmembrane region" description="Helical" evidence="9">
    <location>
        <begin position="54"/>
        <end position="77"/>
    </location>
</feature>